<dbReference type="GO" id="GO:0009294">
    <property type="term" value="P:DNA-mediated transformation"/>
    <property type="evidence" value="ECO:0007669"/>
    <property type="project" value="InterPro"/>
</dbReference>
<sequence>MKGEILMDLTMKEQLILLSLEGANYREIWYYLKHAIKSACHRDALQLADCQAMLREVQKEAGVLVNPSFHFYLDDQHYVRIKELANYSLMIGERLYPSAWLEIPKPPLLVYFRGHIEWLQEPLISIVGTRAISSQGQRDASSLTQALCQAGYVCVSGMALGVDAMVHRTALSCPGGKTIAVLPAGFGTCYPRSHASLMNELGQSNLLLSEYQPHIGIKKHHFIMRNRLVAGIAPALVVVEAALRSGSLITANFALQYNREIYVCPGHLSDANSAGCNQLIEAGANAIYSLPDFMGDLETLYRLQAIKN</sequence>
<comment type="caution">
    <text evidence="3">The sequence shown here is derived from an EMBL/GenBank/DDBJ whole genome shotgun (WGS) entry which is preliminary data.</text>
</comment>
<dbReference type="Gene3D" id="3.40.50.450">
    <property type="match status" value="1"/>
</dbReference>
<proteinExistence type="inferred from homology"/>
<evidence type="ECO:0000259" key="2">
    <source>
        <dbReference type="Pfam" id="PF02481"/>
    </source>
</evidence>
<dbReference type="PANTHER" id="PTHR43022">
    <property type="entry name" value="PROTEIN SMF"/>
    <property type="match status" value="1"/>
</dbReference>
<protein>
    <submittedName>
        <fullName evidence="3">DNA protecting protein DprA</fullName>
    </submittedName>
</protein>
<name>W1Q2Q6_ABIDE</name>
<dbReference type="eggNOG" id="COG0758">
    <property type="taxonomic scope" value="Bacteria"/>
</dbReference>
<dbReference type="EMBL" id="ACIN03000013">
    <property type="protein sequence ID" value="ESK65387.1"/>
    <property type="molecule type" value="Genomic_DNA"/>
</dbReference>
<evidence type="ECO:0000313" key="4">
    <source>
        <dbReference type="Proteomes" id="UP000019050"/>
    </source>
</evidence>
<dbReference type="Proteomes" id="UP000019050">
    <property type="component" value="Unassembled WGS sequence"/>
</dbReference>
<keyword evidence="4" id="KW-1185">Reference proteome</keyword>
<dbReference type="Pfam" id="PF02481">
    <property type="entry name" value="DNA_processg_A"/>
    <property type="match status" value="1"/>
</dbReference>
<dbReference type="STRING" id="592010.GCWU000182_001548"/>
<comment type="similarity">
    <text evidence="1">Belongs to the DprA/Smf family.</text>
</comment>
<dbReference type="AlphaFoldDB" id="W1Q2Q6"/>
<dbReference type="HOGENOM" id="CLU_029601_3_3_9"/>
<dbReference type="PANTHER" id="PTHR43022:SF1">
    <property type="entry name" value="PROTEIN SMF"/>
    <property type="match status" value="1"/>
</dbReference>
<dbReference type="SUPFAM" id="SSF102405">
    <property type="entry name" value="MCP/YpsA-like"/>
    <property type="match status" value="1"/>
</dbReference>
<evidence type="ECO:0000313" key="3">
    <source>
        <dbReference type="EMBL" id="ESK65387.1"/>
    </source>
</evidence>
<evidence type="ECO:0000256" key="1">
    <source>
        <dbReference type="ARBA" id="ARBA00006525"/>
    </source>
</evidence>
<dbReference type="InterPro" id="IPR003488">
    <property type="entry name" value="DprA"/>
</dbReference>
<reference evidence="3" key="1">
    <citation type="submission" date="2013-06" db="EMBL/GenBank/DDBJ databases">
        <authorList>
            <person name="Weinstock G."/>
            <person name="Sodergren E."/>
            <person name="Clifton S."/>
            <person name="Fulton L."/>
            <person name="Fulton B."/>
            <person name="Courtney L."/>
            <person name="Fronick C."/>
            <person name="Harrison M."/>
            <person name="Strong C."/>
            <person name="Farmer C."/>
            <person name="Delahaunty K."/>
            <person name="Markovic C."/>
            <person name="Hall O."/>
            <person name="Minx P."/>
            <person name="Tomlinson C."/>
            <person name="Mitreva M."/>
            <person name="Nelson J."/>
            <person name="Hou S."/>
            <person name="Wollam A."/>
            <person name="Pepin K.H."/>
            <person name="Johnson M."/>
            <person name="Bhonagiri V."/>
            <person name="Nash W.E."/>
            <person name="Warren W."/>
            <person name="Chinwalla A."/>
            <person name="Mardis E.R."/>
            <person name="Wilson R.K."/>
        </authorList>
    </citation>
    <scope>NUCLEOTIDE SEQUENCE [LARGE SCALE GENOMIC DNA]</scope>
    <source>
        <strain evidence="3">ATCC 49176</strain>
    </source>
</reference>
<feature type="domain" description="Smf/DprA SLOG" evidence="2">
    <location>
        <begin position="89"/>
        <end position="295"/>
    </location>
</feature>
<dbReference type="InterPro" id="IPR057666">
    <property type="entry name" value="DrpA_SLOG"/>
</dbReference>
<accession>W1Q2Q6</accession>
<dbReference type="NCBIfam" id="TIGR00732">
    <property type="entry name" value="dprA"/>
    <property type="match status" value="1"/>
</dbReference>
<organism evidence="3 4">
    <name type="scientific">Abiotrophia defectiva ATCC 49176</name>
    <dbReference type="NCBI Taxonomy" id="592010"/>
    <lineage>
        <taxon>Bacteria</taxon>
        <taxon>Bacillati</taxon>
        <taxon>Bacillota</taxon>
        <taxon>Bacilli</taxon>
        <taxon>Lactobacillales</taxon>
        <taxon>Aerococcaceae</taxon>
        <taxon>Abiotrophia</taxon>
    </lineage>
</organism>
<gene>
    <name evidence="3" type="ORF">GCWU000182_001548</name>
</gene>